<dbReference type="InterPro" id="IPR036733">
    <property type="entry name" value="B_transposit_C_sf"/>
</dbReference>
<dbReference type="SUPFAM" id="SSF47413">
    <property type="entry name" value="lambda repressor-like DNA-binding domains"/>
    <property type="match status" value="1"/>
</dbReference>
<dbReference type="Pfam" id="PF09077">
    <property type="entry name" value="Phage-MuB_C"/>
    <property type="match status" value="1"/>
</dbReference>
<dbReference type="SUPFAM" id="SSF52540">
    <property type="entry name" value="P-loop containing nucleoside triphosphate hydrolases"/>
    <property type="match status" value="1"/>
</dbReference>
<dbReference type="Pfam" id="PF01381">
    <property type="entry name" value="HTH_3"/>
    <property type="match status" value="1"/>
</dbReference>
<dbReference type="InterPro" id="IPR001387">
    <property type="entry name" value="Cro/C1-type_HTH"/>
</dbReference>
<dbReference type="InterPro" id="IPR027417">
    <property type="entry name" value="P-loop_NTPase"/>
</dbReference>
<dbReference type="EMBL" id="JAEMHK010000005">
    <property type="protein sequence ID" value="MBJ6800206.1"/>
    <property type="molecule type" value="Genomic_DNA"/>
</dbReference>
<evidence type="ECO:0000259" key="1">
    <source>
        <dbReference type="PROSITE" id="PS50943"/>
    </source>
</evidence>
<dbReference type="PANTHER" id="PTHR35894:SF5">
    <property type="entry name" value="MU-LIKE PROPHAGE FLUMU DNA TRANSPOSITION PROTEIN B"/>
    <property type="match status" value="1"/>
</dbReference>
<dbReference type="CDD" id="cd00093">
    <property type="entry name" value="HTH_XRE"/>
    <property type="match status" value="1"/>
</dbReference>
<reference evidence="2 3" key="1">
    <citation type="submission" date="2020-12" db="EMBL/GenBank/DDBJ databases">
        <title>Geomonas sp. Red259, isolated from paddy soil.</title>
        <authorList>
            <person name="Xu Z."/>
            <person name="Zhang Z."/>
            <person name="Masuda Y."/>
            <person name="Itoh H."/>
            <person name="Senoo K."/>
        </authorList>
    </citation>
    <scope>NUCLEOTIDE SEQUENCE [LARGE SCALE GENOMIC DNA]</scope>
    <source>
        <strain evidence="2 3">Red259</strain>
    </source>
</reference>
<proteinExistence type="predicted"/>
<comment type="caution">
    <text evidence="2">The sequence shown here is derived from an EMBL/GenBank/DDBJ whole genome shotgun (WGS) entry which is preliminary data.</text>
</comment>
<dbReference type="RefSeq" id="WP_199394717.1">
    <property type="nucleotide sequence ID" value="NZ_JAEMHK010000005.1"/>
</dbReference>
<name>A0ABS0YQE9_9BACT</name>
<organism evidence="2 3">
    <name type="scientific">Geomonas propionica</name>
    <dbReference type="NCBI Taxonomy" id="2798582"/>
    <lineage>
        <taxon>Bacteria</taxon>
        <taxon>Pseudomonadati</taxon>
        <taxon>Thermodesulfobacteriota</taxon>
        <taxon>Desulfuromonadia</taxon>
        <taxon>Geobacterales</taxon>
        <taxon>Geobacteraceae</taxon>
        <taxon>Geomonas</taxon>
    </lineage>
</organism>
<dbReference type="Gene3D" id="1.10.1180.10">
    <property type="entry name" value="B transposition protein, C-terminal domain"/>
    <property type="match status" value="1"/>
</dbReference>
<dbReference type="InterPro" id="IPR052026">
    <property type="entry name" value="ExeA_AAA_ATPase_DNA-bind"/>
</dbReference>
<dbReference type="InterPro" id="IPR009084">
    <property type="entry name" value="B_transpositn_C"/>
</dbReference>
<evidence type="ECO:0000313" key="3">
    <source>
        <dbReference type="Proteomes" id="UP000641025"/>
    </source>
</evidence>
<dbReference type="InterPro" id="IPR049945">
    <property type="entry name" value="AAA_22"/>
</dbReference>
<evidence type="ECO:0000313" key="2">
    <source>
        <dbReference type="EMBL" id="MBJ6800206.1"/>
    </source>
</evidence>
<dbReference type="Gene3D" id="3.40.50.300">
    <property type="entry name" value="P-loop containing nucleotide triphosphate hydrolases"/>
    <property type="match status" value="1"/>
</dbReference>
<dbReference type="PANTHER" id="PTHR35894">
    <property type="entry name" value="GENERAL SECRETION PATHWAY PROTEIN A-RELATED"/>
    <property type="match status" value="1"/>
</dbReference>
<sequence>MEETLARLKEQYADPDALRQHLTAYLAQAGMSQEKAAKEAGISTSSLNQWLQGKYKGDNEAVAEKVLRWLASRERKISVAAPLADSGYIETETSKKIMATLNLAQLLADLCAIYGGAGVGKTMTIERYASLNPNVWVVTMRPDTATFAAALEEIGDVMGVRSNWPNRLAREICKKIKGTGGLLIIDEAQFASVAAIEAIRSIHDATGVGVVLCGNESVYTRLTGGARAANFAQLFSRVGKRLRLTKASSQDVTAIAGRYGITGQKELAILKGISEKPGALRGLVKTLRLASLLAGSGASTQEHIAAAWRDLGGEA</sequence>
<dbReference type="Gene3D" id="1.10.260.40">
    <property type="entry name" value="lambda repressor-like DNA-binding domains"/>
    <property type="match status" value="1"/>
</dbReference>
<keyword evidence="3" id="KW-1185">Reference proteome</keyword>
<dbReference type="InterPro" id="IPR010982">
    <property type="entry name" value="Lambda_DNA-bd_dom_sf"/>
</dbReference>
<dbReference type="Proteomes" id="UP000641025">
    <property type="component" value="Unassembled WGS sequence"/>
</dbReference>
<feature type="domain" description="HTH cro/C1-type" evidence="1">
    <location>
        <begin position="22"/>
        <end position="56"/>
    </location>
</feature>
<gene>
    <name evidence="2" type="ORF">JFN90_08665</name>
</gene>
<accession>A0ABS0YQE9</accession>
<protein>
    <submittedName>
        <fullName evidence="2">AAA family ATPase</fullName>
    </submittedName>
</protein>
<dbReference type="Pfam" id="PF13401">
    <property type="entry name" value="AAA_22"/>
    <property type="match status" value="1"/>
</dbReference>
<dbReference type="SUPFAM" id="SSF47681">
    <property type="entry name" value="C-terminal domain of B transposition protein"/>
    <property type="match status" value="1"/>
</dbReference>
<dbReference type="PROSITE" id="PS50943">
    <property type="entry name" value="HTH_CROC1"/>
    <property type="match status" value="1"/>
</dbReference>